<reference evidence="1" key="1">
    <citation type="submission" date="2014-11" db="EMBL/GenBank/DDBJ databases">
        <authorList>
            <person name="Amaro Gonzalez C."/>
        </authorList>
    </citation>
    <scope>NUCLEOTIDE SEQUENCE</scope>
</reference>
<sequence>MQKYVQRMFGPLDNDNAPRDISGLPFIYVMDKNFHRKAQEIGTWTQILGMKN</sequence>
<name>A0A0E9XE77_ANGAN</name>
<protein>
    <submittedName>
        <fullName evidence="1">Uncharacterized protein</fullName>
    </submittedName>
</protein>
<evidence type="ECO:0000313" key="1">
    <source>
        <dbReference type="EMBL" id="JAI00151.1"/>
    </source>
</evidence>
<dbReference type="AlphaFoldDB" id="A0A0E9XE77"/>
<reference evidence="1" key="2">
    <citation type="journal article" date="2015" name="Fish Shellfish Immunol.">
        <title>Early steps in the European eel (Anguilla anguilla)-Vibrio vulnificus interaction in the gills: Role of the RtxA13 toxin.</title>
        <authorList>
            <person name="Callol A."/>
            <person name="Pajuelo D."/>
            <person name="Ebbesson L."/>
            <person name="Teles M."/>
            <person name="MacKenzie S."/>
            <person name="Amaro C."/>
        </authorList>
    </citation>
    <scope>NUCLEOTIDE SEQUENCE</scope>
</reference>
<accession>A0A0E9XE77</accession>
<proteinExistence type="predicted"/>
<dbReference type="EMBL" id="GBXM01008427">
    <property type="protein sequence ID" value="JAI00151.1"/>
    <property type="molecule type" value="Transcribed_RNA"/>
</dbReference>
<organism evidence="1">
    <name type="scientific">Anguilla anguilla</name>
    <name type="common">European freshwater eel</name>
    <name type="synonym">Muraena anguilla</name>
    <dbReference type="NCBI Taxonomy" id="7936"/>
    <lineage>
        <taxon>Eukaryota</taxon>
        <taxon>Metazoa</taxon>
        <taxon>Chordata</taxon>
        <taxon>Craniata</taxon>
        <taxon>Vertebrata</taxon>
        <taxon>Euteleostomi</taxon>
        <taxon>Actinopterygii</taxon>
        <taxon>Neopterygii</taxon>
        <taxon>Teleostei</taxon>
        <taxon>Anguilliformes</taxon>
        <taxon>Anguillidae</taxon>
        <taxon>Anguilla</taxon>
    </lineage>
</organism>